<feature type="compositionally biased region" description="Polar residues" evidence="2">
    <location>
        <begin position="102"/>
        <end position="113"/>
    </location>
</feature>
<evidence type="ECO:0008006" key="5">
    <source>
        <dbReference type="Google" id="ProtNLM"/>
    </source>
</evidence>
<reference evidence="3" key="1">
    <citation type="submission" date="2022-06" db="EMBL/GenBank/DDBJ databases">
        <title>Alkalicoccobacillus porphyridii sp. nov., isolated from a marine red alga, Porphyridium purpureum and reclassification of Shouchella plakortidis and Shouchella gibsonii as Alkalicoccobacillus plakortidis comb. nov. and Alkalicoccobacillus gibsonii comb. nov.</title>
        <authorList>
            <person name="Kim K.H."/>
            <person name="Lee J.K."/>
            <person name="Han D.M."/>
            <person name="Baek J.H."/>
            <person name="Jeon C.O."/>
        </authorList>
    </citation>
    <scope>NUCLEOTIDE SEQUENCE</scope>
    <source>
        <strain evidence="3">DSM 19153</strain>
    </source>
</reference>
<protein>
    <recommendedName>
        <fullName evidence="5">DUF2802 domain-containing protein</fullName>
    </recommendedName>
</protein>
<organism evidence="3 4">
    <name type="scientific">Alkalicoccobacillus plakortidis</name>
    <dbReference type="NCBI Taxonomy" id="444060"/>
    <lineage>
        <taxon>Bacteria</taxon>
        <taxon>Bacillati</taxon>
        <taxon>Bacillota</taxon>
        <taxon>Bacilli</taxon>
        <taxon>Bacillales</taxon>
        <taxon>Bacillaceae</taxon>
        <taxon>Alkalicoccobacillus</taxon>
    </lineage>
</organism>
<evidence type="ECO:0000256" key="2">
    <source>
        <dbReference type="SAM" id="MobiDB-lite"/>
    </source>
</evidence>
<comment type="caution">
    <text evidence="3">The sequence shown here is derived from an EMBL/GenBank/DDBJ whole genome shotgun (WGS) entry which is preliminary data.</text>
</comment>
<name>A0ABT0XFN1_9BACI</name>
<accession>A0ABT0XFN1</accession>
<sequence length="151" mass="17365">MAIVYSILSLCLVGFLFIRLQTTERQLKQIQQRLDDSERAREEVEQSLFVFADEIKEGNERVLQQVANHLDSNSHANDSTFETITEEANKLESEPYQPPMPTNHQEQKQTYHQSPQAMVLSLHNQGMSSNDIAKKMNMGKGEVDLIIKFQQ</sequence>
<dbReference type="Pfam" id="PF19610">
    <property type="entry name" value="DUF6115"/>
    <property type="match status" value="1"/>
</dbReference>
<dbReference type="EMBL" id="JAMQJY010000001">
    <property type="protein sequence ID" value="MCM2674716.1"/>
    <property type="molecule type" value="Genomic_DNA"/>
</dbReference>
<feature type="region of interest" description="Disordered" evidence="2">
    <location>
        <begin position="90"/>
        <end position="113"/>
    </location>
</feature>
<dbReference type="RefSeq" id="WP_251604748.1">
    <property type="nucleotide sequence ID" value="NZ_JAMQJY010000001.1"/>
</dbReference>
<keyword evidence="4" id="KW-1185">Reference proteome</keyword>
<dbReference type="InterPro" id="IPR046118">
    <property type="entry name" value="DUF6115"/>
</dbReference>
<evidence type="ECO:0000256" key="1">
    <source>
        <dbReference type="SAM" id="Coils"/>
    </source>
</evidence>
<feature type="coiled-coil region" evidence="1">
    <location>
        <begin position="20"/>
        <end position="47"/>
    </location>
</feature>
<dbReference type="Proteomes" id="UP001203665">
    <property type="component" value="Unassembled WGS sequence"/>
</dbReference>
<keyword evidence="1" id="KW-0175">Coiled coil</keyword>
<evidence type="ECO:0000313" key="4">
    <source>
        <dbReference type="Proteomes" id="UP001203665"/>
    </source>
</evidence>
<proteinExistence type="predicted"/>
<evidence type="ECO:0000313" key="3">
    <source>
        <dbReference type="EMBL" id="MCM2674716.1"/>
    </source>
</evidence>
<gene>
    <name evidence="3" type="ORF">NDM98_03800</name>
</gene>